<gene>
    <name evidence="9" type="primary">hisE</name>
    <name evidence="10" type="ORF">KAJ83_04805</name>
</gene>
<evidence type="ECO:0000313" key="11">
    <source>
        <dbReference type="Proteomes" id="UP000672602"/>
    </source>
</evidence>
<dbReference type="CDD" id="cd11534">
    <property type="entry name" value="NTP-PPase_HisIE_like"/>
    <property type="match status" value="1"/>
</dbReference>
<keyword evidence="8 9" id="KW-0368">Histidine biosynthesis</keyword>
<dbReference type="RefSeq" id="WP_210680903.1">
    <property type="nucleotide sequence ID" value="NZ_JAGMWN010000002.1"/>
</dbReference>
<evidence type="ECO:0000256" key="2">
    <source>
        <dbReference type="ARBA" id="ARBA00005204"/>
    </source>
</evidence>
<proteinExistence type="inferred from homology"/>
<keyword evidence="4 9" id="KW-0028">Amino-acid biosynthesis</keyword>
<accession>A0A8J7V1Z0</accession>
<evidence type="ECO:0000256" key="8">
    <source>
        <dbReference type="ARBA" id="ARBA00023102"/>
    </source>
</evidence>
<comment type="subcellular location">
    <subcellularLocation>
        <location evidence="9">Cytoplasm</location>
    </subcellularLocation>
</comment>
<evidence type="ECO:0000256" key="9">
    <source>
        <dbReference type="HAMAP-Rule" id="MF_01020"/>
    </source>
</evidence>
<dbReference type="Proteomes" id="UP000672602">
    <property type="component" value="Unassembled WGS sequence"/>
</dbReference>
<comment type="caution">
    <text evidence="10">The sequence shown here is derived from an EMBL/GenBank/DDBJ whole genome shotgun (WGS) entry which is preliminary data.</text>
</comment>
<keyword evidence="7 9" id="KW-0067">ATP-binding</keyword>
<evidence type="ECO:0000256" key="6">
    <source>
        <dbReference type="ARBA" id="ARBA00022801"/>
    </source>
</evidence>
<comment type="similarity">
    <text evidence="3 9">Belongs to the PRA-PH family.</text>
</comment>
<dbReference type="EC" id="3.6.1.31" evidence="9"/>
<dbReference type="InterPro" id="IPR021130">
    <property type="entry name" value="PRib-ATP_PPHydrolase-like"/>
</dbReference>
<reference evidence="10" key="1">
    <citation type="submission" date="2021-04" db="EMBL/GenBank/DDBJ databases">
        <authorList>
            <person name="Zhang D.-C."/>
        </authorList>
    </citation>
    <scope>NUCLEOTIDE SEQUENCE</scope>
    <source>
        <strain evidence="10">CGMCC 1.15697</strain>
    </source>
</reference>
<dbReference type="UniPathway" id="UPA00031">
    <property type="reaction ID" value="UER00007"/>
</dbReference>
<dbReference type="Pfam" id="PF01503">
    <property type="entry name" value="PRA-PH"/>
    <property type="match status" value="1"/>
</dbReference>
<dbReference type="NCBIfam" id="TIGR03188">
    <property type="entry name" value="histidine_hisI"/>
    <property type="match status" value="1"/>
</dbReference>
<keyword evidence="9" id="KW-0963">Cytoplasm</keyword>
<dbReference type="GO" id="GO:0004636">
    <property type="term" value="F:phosphoribosyl-ATP diphosphatase activity"/>
    <property type="evidence" value="ECO:0007669"/>
    <property type="project" value="UniProtKB-UniRule"/>
</dbReference>
<keyword evidence="5 9" id="KW-0547">Nucleotide-binding</keyword>
<dbReference type="SUPFAM" id="SSF101386">
    <property type="entry name" value="all-alpha NTP pyrophosphatases"/>
    <property type="match status" value="1"/>
</dbReference>
<dbReference type="InterPro" id="IPR008179">
    <property type="entry name" value="HisE"/>
</dbReference>
<evidence type="ECO:0000256" key="4">
    <source>
        <dbReference type="ARBA" id="ARBA00022605"/>
    </source>
</evidence>
<dbReference type="NCBIfam" id="NF001611">
    <property type="entry name" value="PRK00400.1-3"/>
    <property type="match status" value="1"/>
</dbReference>
<comment type="pathway">
    <text evidence="2 9">Amino-acid biosynthesis; L-histidine biosynthesis; L-histidine from 5-phospho-alpha-D-ribose 1-diphosphate: step 2/9.</text>
</comment>
<evidence type="ECO:0000256" key="5">
    <source>
        <dbReference type="ARBA" id="ARBA00022741"/>
    </source>
</evidence>
<dbReference type="GO" id="GO:0005737">
    <property type="term" value="C:cytoplasm"/>
    <property type="evidence" value="ECO:0007669"/>
    <property type="project" value="UniProtKB-SubCell"/>
</dbReference>
<dbReference type="AlphaFoldDB" id="A0A8J7V1Z0"/>
<sequence>MAQETPTHAIDRLHATVLARKGADPGESYTAKLYAKGRAKIAQKLGEEAVECVIEATRDDHDGLVAESADLLYHLCVLWADAGVDPAEVWEKLEARAGTSGLEEKARRGE</sequence>
<dbReference type="GO" id="GO:0000105">
    <property type="term" value="P:L-histidine biosynthetic process"/>
    <property type="evidence" value="ECO:0007669"/>
    <property type="project" value="UniProtKB-UniRule"/>
</dbReference>
<name>A0A8J7V1Z0_9PROT</name>
<dbReference type="Gene3D" id="1.10.287.1080">
    <property type="entry name" value="MazG-like"/>
    <property type="match status" value="1"/>
</dbReference>
<dbReference type="PANTHER" id="PTHR42945:SF1">
    <property type="entry name" value="HISTIDINE BIOSYNTHESIS BIFUNCTIONAL PROTEIN HIS7"/>
    <property type="match status" value="1"/>
</dbReference>
<dbReference type="NCBIfam" id="NF001613">
    <property type="entry name" value="PRK00400.1-5"/>
    <property type="match status" value="1"/>
</dbReference>
<evidence type="ECO:0000313" key="10">
    <source>
        <dbReference type="EMBL" id="MBP5856317.1"/>
    </source>
</evidence>
<dbReference type="PANTHER" id="PTHR42945">
    <property type="entry name" value="HISTIDINE BIOSYNTHESIS BIFUNCTIONAL PROTEIN"/>
    <property type="match status" value="1"/>
</dbReference>
<keyword evidence="11" id="KW-1185">Reference proteome</keyword>
<evidence type="ECO:0000256" key="1">
    <source>
        <dbReference type="ARBA" id="ARBA00001460"/>
    </source>
</evidence>
<dbReference type="EMBL" id="JAGMWN010000002">
    <property type="protein sequence ID" value="MBP5856317.1"/>
    <property type="molecule type" value="Genomic_DNA"/>
</dbReference>
<evidence type="ECO:0000256" key="7">
    <source>
        <dbReference type="ARBA" id="ARBA00022840"/>
    </source>
</evidence>
<organism evidence="10 11">
    <name type="scientific">Marivibrio halodurans</name>
    <dbReference type="NCBI Taxonomy" id="2039722"/>
    <lineage>
        <taxon>Bacteria</taxon>
        <taxon>Pseudomonadati</taxon>
        <taxon>Pseudomonadota</taxon>
        <taxon>Alphaproteobacteria</taxon>
        <taxon>Rhodospirillales</taxon>
        <taxon>Rhodospirillaceae</taxon>
        <taxon>Marivibrio</taxon>
    </lineage>
</organism>
<evidence type="ECO:0000256" key="3">
    <source>
        <dbReference type="ARBA" id="ARBA00009392"/>
    </source>
</evidence>
<keyword evidence="6 9" id="KW-0378">Hydrolase</keyword>
<protein>
    <recommendedName>
        <fullName evidence="9">Phosphoribosyl-ATP pyrophosphatase</fullName>
        <shortName evidence="9">PRA-PH</shortName>
        <ecNumber evidence="9">3.6.1.31</ecNumber>
    </recommendedName>
</protein>
<dbReference type="GO" id="GO:0005524">
    <property type="term" value="F:ATP binding"/>
    <property type="evidence" value="ECO:0007669"/>
    <property type="project" value="UniProtKB-KW"/>
</dbReference>
<dbReference type="HAMAP" id="MF_01020">
    <property type="entry name" value="HisE"/>
    <property type="match status" value="1"/>
</dbReference>
<comment type="catalytic activity">
    <reaction evidence="1 9">
        <text>1-(5-phospho-beta-D-ribosyl)-ATP + H2O = 1-(5-phospho-beta-D-ribosyl)-5'-AMP + diphosphate + H(+)</text>
        <dbReference type="Rhea" id="RHEA:22828"/>
        <dbReference type="ChEBI" id="CHEBI:15377"/>
        <dbReference type="ChEBI" id="CHEBI:15378"/>
        <dbReference type="ChEBI" id="CHEBI:33019"/>
        <dbReference type="ChEBI" id="CHEBI:59457"/>
        <dbReference type="ChEBI" id="CHEBI:73183"/>
        <dbReference type="EC" id="3.6.1.31"/>
    </reaction>
</comment>